<gene>
    <name evidence="5" type="ORF">C2E20_3043</name>
</gene>
<dbReference type="CDD" id="cd08063">
    <property type="entry name" value="MPN_CSN6"/>
    <property type="match status" value="1"/>
</dbReference>
<dbReference type="Pfam" id="PF13012">
    <property type="entry name" value="MitMem_reg"/>
    <property type="match status" value="1"/>
</dbReference>
<evidence type="ECO:0000313" key="5">
    <source>
        <dbReference type="EMBL" id="PSC73827.1"/>
    </source>
</evidence>
<sequence>MQVDPPEHGADHRASTSGLQFQLHPLVLINISDHHTRMRANAGGAGPSTSGAGGSGGGAGGGVRVMGCLLGQQSGRTVDISNSFEMQLAPGSASGIDESFLQRKMEQYKQTFPQQDVVGWYATGTELSDADMAIQRKLMDINESPVFLRLDPSCEPSRKDLPVYLYESELHVLDGVPSFIFVQAKYTVETSEAERIGVDQVAKILPTGAATGTNQLTAHLSSMHSAIKMLITRVALLHQMLEKMQSGELPFDHELVRQAAGLIKRLPAVDSQQFGADYTTELNDALLSTLLAAVTKGAAACNEIVDKCNLAFDRVSLKGGRKGGGGGGGGMGSTIGLGLPMGLLGGAPSFL</sequence>
<dbReference type="InterPro" id="IPR000555">
    <property type="entry name" value="JAMM/MPN+_dom"/>
</dbReference>
<comment type="similarity">
    <text evidence="1 2">Belongs to the peptidase M67A family. CSN6 subfamily.</text>
</comment>
<name>A0A2P6VID7_9CHLO</name>
<evidence type="ECO:0000259" key="4">
    <source>
        <dbReference type="PROSITE" id="PS50249"/>
    </source>
</evidence>
<dbReference type="AlphaFoldDB" id="A0A2P6VID7"/>
<evidence type="ECO:0000256" key="1">
    <source>
        <dbReference type="ARBA" id="ARBA00010893"/>
    </source>
</evidence>
<dbReference type="InterPro" id="IPR033859">
    <property type="entry name" value="MPN_CSN6"/>
</dbReference>
<feature type="domain" description="MPN" evidence="4">
    <location>
        <begin position="21"/>
        <end position="172"/>
    </location>
</feature>
<dbReference type="PANTHER" id="PTHR10540">
    <property type="entry name" value="EUKARYOTIC TRANSLATION INITIATION FACTOR 3 SUBUNIT F-RELATED"/>
    <property type="match status" value="1"/>
</dbReference>
<dbReference type="InterPro" id="IPR037518">
    <property type="entry name" value="MPN"/>
</dbReference>
<comment type="function">
    <text evidence="2">Component of the COP9 signalosome complex (CSN), a complex involved in various cellular and developmental processes.</text>
</comment>
<evidence type="ECO:0000313" key="6">
    <source>
        <dbReference type="Proteomes" id="UP000239649"/>
    </source>
</evidence>
<protein>
    <recommendedName>
        <fullName evidence="2">COP9 signalosome complex subunit 6</fullName>
    </recommendedName>
</protein>
<proteinExistence type="inferred from homology"/>
<dbReference type="STRING" id="554055.A0A2P6VID7"/>
<accession>A0A2P6VID7</accession>
<comment type="caution">
    <text evidence="5">The sequence shown here is derived from an EMBL/GenBank/DDBJ whole genome shotgun (WGS) entry which is preliminary data.</text>
</comment>
<dbReference type="SMART" id="SM00232">
    <property type="entry name" value="JAB_MPN"/>
    <property type="match status" value="1"/>
</dbReference>
<keyword evidence="2" id="KW-0736">Signalosome</keyword>
<feature type="compositionally biased region" description="Gly residues" evidence="3">
    <location>
        <begin position="43"/>
        <end position="58"/>
    </location>
</feature>
<comment type="subcellular location">
    <subcellularLocation>
        <location evidence="2">Cytoplasm</location>
    </subcellularLocation>
    <subcellularLocation>
        <location evidence="2">Nucleus</location>
    </subcellularLocation>
</comment>
<evidence type="ECO:0000256" key="2">
    <source>
        <dbReference type="RuleBase" id="RU367006"/>
    </source>
</evidence>
<dbReference type="GO" id="GO:0005737">
    <property type="term" value="C:cytoplasm"/>
    <property type="evidence" value="ECO:0007669"/>
    <property type="project" value="UniProtKB-SubCell"/>
</dbReference>
<dbReference type="PROSITE" id="PS50249">
    <property type="entry name" value="MPN"/>
    <property type="match status" value="1"/>
</dbReference>
<keyword evidence="2" id="KW-0539">Nucleus</keyword>
<reference evidence="5 6" key="1">
    <citation type="journal article" date="2018" name="Plant J.">
        <title>Genome sequences of Chlorella sorokiniana UTEX 1602 and Micractinium conductrix SAG 241.80: implications to maltose excretion by a green alga.</title>
        <authorList>
            <person name="Arriola M.B."/>
            <person name="Velmurugan N."/>
            <person name="Zhang Y."/>
            <person name="Plunkett M.H."/>
            <person name="Hondzo H."/>
            <person name="Barney B.M."/>
        </authorList>
    </citation>
    <scope>NUCLEOTIDE SEQUENCE [LARGE SCALE GENOMIC DNA]</scope>
    <source>
        <strain evidence="5 6">SAG 241.80</strain>
    </source>
</reference>
<dbReference type="Proteomes" id="UP000239649">
    <property type="component" value="Unassembled WGS sequence"/>
</dbReference>
<evidence type="ECO:0000256" key="3">
    <source>
        <dbReference type="SAM" id="MobiDB-lite"/>
    </source>
</evidence>
<dbReference type="GO" id="GO:0008180">
    <property type="term" value="C:COP9 signalosome"/>
    <property type="evidence" value="ECO:0007669"/>
    <property type="project" value="UniProtKB-UniRule"/>
</dbReference>
<dbReference type="GO" id="GO:0000338">
    <property type="term" value="P:protein deneddylation"/>
    <property type="evidence" value="ECO:0007669"/>
    <property type="project" value="InterPro"/>
</dbReference>
<feature type="region of interest" description="Disordered" evidence="3">
    <location>
        <begin position="38"/>
        <end position="58"/>
    </location>
</feature>
<keyword evidence="2" id="KW-0963">Cytoplasm</keyword>
<dbReference type="PANTHER" id="PTHR10540:SF8">
    <property type="entry name" value="COP9 SIGNALOSOME COMPLEX SUBUNIT 6"/>
    <property type="match status" value="1"/>
</dbReference>
<dbReference type="Pfam" id="PF01398">
    <property type="entry name" value="JAB"/>
    <property type="match status" value="1"/>
</dbReference>
<keyword evidence="6" id="KW-1185">Reference proteome</keyword>
<dbReference type="OrthoDB" id="1378at2759"/>
<dbReference type="Gene3D" id="3.40.140.10">
    <property type="entry name" value="Cytidine Deaminase, domain 2"/>
    <property type="match status" value="1"/>
</dbReference>
<dbReference type="GO" id="GO:0008237">
    <property type="term" value="F:metallopeptidase activity"/>
    <property type="evidence" value="ECO:0007669"/>
    <property type="project" value="InterPro"/>
</dbReference>
<dbReference type="EMBL" id="LHPF02000006">
    <property type="protein sequence ID" value="PSC73827.1"/>
    <property type="molecule type" value="Genomic_DNA"/>
</dbReference>
<dbReference type="InterPro" id="IPR024969">
    <property type="entry name" value="EIF3F/CSN6-like_C"/>
</dbReference>
<organism evidence="5 6">
    <name type="scientific">Micractinium conductrix</name>
    <dbReference type="NCBI Taxonomy" id="554055"/>
    <lineage>
        <taxon>Eukaryota</taxon>
        <taxon>Viridiplantae</taxon>
        <taxon>Chlorophyta</taxon>
        <taxon>core chlorophytes</taxon>
        <taxon>Trebouxiophyceae</taxon>
        <taxon>Chlorellales</taxon>
        <taxon>Chlorellaceae</taxon>
        <taxon>Chlorella clade</taxon>
        <taxon>Micractinium</taxon>
    </lineage>
</organism>